<proteinExistence type="predicted"/>
<gene>
    <name evidence="2" type="ORF">B0H64DRAFT_32239</name>
</gene>
<protein>
    <submittedName>
        <fullName evidence="2">Uncharacterized protein</fullName>
    </submittedName>
</protein>
<dbReference type="EMBL" id="JAUEPN010000001">
    <property type="protein sequence ID" value="KAK3301153.1"/>
    <property type="molecule type" value="Genomic_DNA"/>
</dbReference>
<reference evidence="2" key="2">
    <citation type="submission" date="2023-06" db="EMBL/GenBank/DDBJ databases">
        <authorList>
            <consortium name="Lawrence Berkeley National Laboratory"/>
            <person name="Haridas S."/>
            <person name="Hensen N."/>
            <person name="Bonometti L."/>
            <person name="Westerberg I."/>
            <person name="Brannstrom I.O."/>
            <person name="Guillou S."/>
            <person name="Cros-Aarteil S."/>
            <person name="Calhoun S."/>
            <person name="Kuo A."/>
            <person name="Mondo S."/>
            <person name="Pangilinan J."/>
            <person name="Riley R."/>
            <person name="Labutti K."/>
            <person name="Andreopoulos B."/>
            <person name="Lipzen A."/>
            <person name="Chen C."/>
            <person name="Yanf M."/>
            <person name="Daum C."/>
            <person name="Ng V."/>
            <person name="Clum A."/>
            <person name="Steindorff A."/>
            <person name="Ohm R."/>
            <person name="Martin F."/>
            <person name="Silar P."/>
            <person name="Natvig D."/>
            <person name="Lalanne C."/>
            <person name="Gautier V."/>
            <person name="Ament-Velasquez S.L."/>
            <person name="Kruys A."/>
            <person name="Hutchinson M.I."/>
            <person name="Powell A.J."/>
            <person name="Barry K."/>
            <person name="Miller A.N."/>
            <person name="Grigoriev I.V."/>
            <person name="Debuchy R."/>
            <person name="Gladieux P."/>
            <person name="Thoren M.H."/>
            <person name="Johannesson H."/>
        </authorList>
    </citation>
    <scope>NUCLEOTIDE SEQUENCE</scope>
    <source>
        <strain evidence="2">CBS 168.71</strain>
    </source>
</reference>
<evidence type="ECO:0000313" key="2">
    <source>
        <dbReference type="EMBL" id="KAK3301153.1"/>
    </source>
</evidence>
<dbReference type="RefSeq" id="XP_062664667.1">
    <property type="nucleotide sequence ID" value="XM_062800562.1"/>
</dbReference>
<feature type="compositionally biased region" description="Polar residues" evidence="1">
    <location>
        <begin position="199"/>
        <end position="217"/>
    </location>
</feature>
<evidence type="ECO:0000313" key="3">
    <source>
        <dbReference type="Proteomes" id="UP001278766"/>
    </source>
</evidence>
<comment type="caution">
    <text evidence="2">The sequence shown here is derived from an EMBL/GenBank/DDBJ whole genome shotgun (WGS) entry which is preliminary data.</text>
</comment>
<organism evidence="2 3">
    <name type="scientific">Chaetomium fimeti</name>
    <dbReference type="NCBI Taxonomy" id="1854472"/>
    <lineage>
        <taxon>Eukaryota</taxon>
        <taxon>Fungi</taxon>
        <taxon>Dikarya</taxon>
        <taxon>Ascomycota</taxon>
        <taxon>Pezizomycotina</taxon>
        <taxon>Sordariomycetes</taxon>
        <taxon>Sordariomycetidae</taxon>
        <taxon>Sordariales</taxon>
        <taxon>Chaetomiaceae</taxon>
        <taxon>Chaetomium</taxon>
    </lineage>
</organism>
<reference evidence="2" key="1">
    <citation type="journal article" date="2023" name="Mol. Phylogenet. Evol.">
        <title>Genome-scale phylogeny and comparative genomics of the fungal order Sordariales.</title>
        <authorList>
            <person name="Hensen N."/>
            <person name="Bonometti L."/>
            <person name="Westerberg I."/>
            <person name="Brannstrom I.O."/>
            <person name="Guillou S."/>
            <person name="Cros-Aarteil S."/>
            <person name="Calhoun S."/>
            <person name="Haridas S."/>
            <person name="Kuo A."/>
            <person name="Mondo S."/>
            <person name="Pangilinan J."/>
            <person name="Riley R."/>
            <person name="LaButti K."/>
            <person name="Andreopoulos B."/>
            <person name="Lipzen A."/>
            <person name="Chen C."/>
            <person name="Yan M."/>
            <person name="Daum C."/>
            <person name="Ng V."/>
            <person name="Clum A."/>
            <person name="Steindorff A."/>
            <person name="Ohm R.A."/>
            <person name="Martin F."/>
            <person name="Silar P."/>
            <person name="Natvig D.O."/>
            <person name="Lalanne C."/>
            <person name="Gautier V."/>
            <person name="Ament-Velasquez S.L."/>
            <person name="Kruys A."/>
            <person name="Hutchinson M.I."/>
            <person name="Powell A.J."/>
            <person name="Barry K."/>
            <person name="Miller A.N."/>
            <person name="Grigoriev I.V."/>
            <person name="Debuchy R."/>
            <person name="Gladieux P."/>
            <person name="Hiltunen Thoren M."/>
            <person name="Johannesson H."/>
        </authorList>
    </citation>
    <scope>NUCLEOTIDE SEQUENCE</scope>
    <source>
        <strain evidence="2">CBS 168.71</strain>
    </source>
</reference>
<keyword evidence="3" id="KW-1185">Reference proteome</keyword>
<dbReference type="Proteomes" id="UP001278766">
    <property type="component" value="Unassembled WGS sequence"/>
</dbReference>
<name>A0AAE0HR20_9PEZI</name>
<sequence length="217" mass="22796">MIANLWGLLPSKPQQSPSSSRKWLARWHAVHTNIADNCMSALFRAAVPLVALTKDGRGMGTTQARFFPLLSVTSRTLVRWLGSASESLQVVGAIVLSRLLTGLTPGPSHNIAAAAFLGFARLEKVRAPPLPESRMTDLTVGHGSGALSAPFPFSPPASMEQTVAGVGTAWALAAFHDASATRSMGMLGPWSGGTKGRSSESPLAASNSTPRPTLTRK</sequence>
<evidence type="ECO:0000256" key="1">
    <source>
        <dbReference type="SAM" id="MobiDB-lite"/>
    </source>
</evidence>
<accession>A0AAE0HR20</accession>
<dbReference type="AlphaFoldDB" id="A0AAE0HR20"/>
<feature type="region of interest" description="Disordered" evidence="1">
    <location>
        <begin position="186"/>
        <end position="217"/>
    </location>
</feature>
<dbReference type="GeneID" id="87837510"/>